<dbReference type="AlphaFoldDB" id="A0A1G2KRP2"/>
<evidence type="ECO:0000313" key="9">
    <source>
        <dbReference type="Proteomes" id="UP000177362"/>
    </source>
</evidence>
<evidence type="ECO:0000256" key="5">
    <source>
        <dbReference type="ARBA" id="ARBA00022842"/>
    </source>
</evidence>
<dbReference type="Gene3D" id="3.30.70.2650">
    <property type="match status" value="1"/>
</dbReference>
<feature type="domain" description="Transcriptional repressor PaaX-like central Cas2-like" evidence="7">
    <location>
        <begin position="110"/>
        <end position="187"/>
    </location>
</feature>
<evidence type="ECO:0000259" key="7">
    <source>
        <dbReference type="Pfam" id="PF20803"/>
    </source>
</evidence>
<evidence type="ECO:0000256" key="1">
    <source>
        <dbReference type="ARBA" id="ARBA00022722"/>
    </source>
</evidence>
<keyword evidence="1" id="KW-0540">Nuclease</keyword>
<dbReference type="EMBL" id="MHQJ01000004">
    <property type="protein sequence ID" value="OHA01954.1"/>
    <property type="molecule type" value="Genomic_DNA"/>
</dbReference>
<keyword evidence="6" id="KW-0051">Antiviral defense</keyword>
<dbReference type="GO" id="GO:0004521">
    <property type="term" value="F:RNA endonuclease activity"/>
    <property type="evidence" value="ECO:0007669"/>
    <property type="project" value="InterPro"/>
</dbReference>
<accession>A0A1G2KRP2</accession>
<dbReference type="PANTHER" id="PTHR30319:SF1">
    <property type="entry name" value="TRANSCRIPTIONAL REPRESSOR PAAX"/>
    <property type="match status" value="1"/>
</dbReference>
<dbReference type="GO" id="GO:0006351">
    <property type="term" value="P:DNA-templated transcription"/>
    <property type="evidence" value="ECO:0007669"/>
    <property type="project" value="TreeGrafter"/>
</dbReference>
<dbReference type="InterPro" id="IPR021127">
    <property type="entry name" value="CRISPR_associated_Cas2"/>
</dbReference>
<dbReference type="InterPro" id="IPR048846">
    <property type="entry name" value="PaaX-like_central"/>
</dbReference>
<evidence type="ECO:0000256" key="2">
    <source>
        <dbReference type="ARBA" id="ARBA00022723"/>
    </source>
</evidence>
<sequence length="196" mass="23244">MAKIAVEREEHLKKGKIAQEILRVLNERPMNVLSYKGTTMSTAFLPCLEQYGIGRRRKNSIRVAINRLRRQRFIEYGAAGERNTVQLTSAGKRRILQYDFERLRLDSSLRWDGVWRLVMFDIPEAQKRARDAVSKKLKQLGFYQLQRSVLVHYMACREEIEFIQSFFMLGGLITYIEAHSLGFHEEKLRRFFRIRE</sequence>
<dbReference type="NCBIfam" id="TIGR01573">
    <property type="entry name" value="cas2"/>
    <property type="match status" value="1"/>
</dbReference>
<dbReference type="SUPFAM" id="SSF143430">
    <property type="entry name" value="TTP0101/SSO1404-like"/>
    <property type="match status" value="1"/>
</dbReference>
<keyword evidence="5" id="KW-0460">Magnesium</keyword>
<comment type="caution">
    <text evidence="8">The sequence shown here is derived from an EMBL/GenBank/DDBJ whole genome shotgun (WGS) entry which is preliminary data.</text>
</comment>
<dbReference type="Pfam" id="PF20803">
    <property type="entry name" value="PaaX_M"/>
    <property type="match status" value="1"/>
</dbReference>
<keyword evidence="3 8" id="KW-0255">Endonuclease</keyword>
<name>A0A1G2KRP2_9BACT</name>
<protein>
    <submittedName>
        <fullName evidence="8">CRISPR-associated endonuclease Cas2</fullName>
    </submittedName>
</protein>
<evidence type="ECO:0000256" key="3">
    <source>
        <dbReference type="ARBA" id="ARBA00022759"/>
    </source>
</evidence>
<keyword evidence="2" id="KW-0479">Metal-binding</keyword>
<proteinExistence type="predicted"/>
<dbReference type="Proteomes" id="UP000177362">
    <property type="component" value="Unassembled WGS sequence"/>
</dbReference>
<evidence type="ECO:0000256" key="6">
    <source>
        <dbReference type="ARBA" id="ARBA00023118"/>
    </source>
</evidence>
<evidence type="ECO:0000313" key="8">
    <source>
        <dbReference type="EMBL" id="OHA01954.1"/>
    </source>
</evidence>
<organism evidence="8 9">
    <name type="scientific">Candidatus Sungbacteria bacterium RIFCSPHIGHO2_02_FULL_49_12</name>
    <dbReference type="NCBI Taxonomy" id="1802271"/>
    <lineage>
        <taxon>Bacteria</taxon>
        <taxon>Candidatus Sungiibacteriota</taxon>
    </lineage>
</organism>
<gene>
    <name evidence="8" type="ORF">A3C11_02465</name>
</gene>
<dbReference type="PANTHER" id="PTHR30319">
    <property type="entry name" value="PHENYLACETIC ACID REGULATOR-RELATED TRANSCRIPTIONAL REPRESSOR"/>
    <property type="match status" value="1"/>
</dbReference>
<evidence type="ECO:0000256" key="4">
    <source>
        <dbReference type="ARBA" id="ARBA00022801"/>
    </source>
</evidence>
<reference evidence="8 9" key="1">
    <citation type="journal article" date="2016" name="Nat. Commun.">
        <title>Thousands of microbial genomes shed light on interconnected biogeochemical processes in an aquifer system.</title>
        <authorList>
            <person name="Anantharaman K."/>
            <person name="Brown C.T."/>
            <person name="Hug L.A."/>
            <person name="Sharon I."/>
            <person name="Castelle C.J."/>
            <person name="Probst A.J."/>
            <person name="Thomas B.C."/>
            <person name="Singh A."/>
            <person name="Wilkins M.J."/>
            <person name="Karaoz U."/>
            <person name="Brodie E.L."/>
            <person name="Williams K.H."/>
            <person name="Hubbard S.S."/>
            <person name="Banfield J.F."/>
        </authorList>
    </citation>
    <scope>NUCLEOTIDE SEQUENCE [LARGE SCALE GENOMIC DNA]</scope>
</reference>
<keyword evidence="4" id="KW-0378">Hydrolase</keyword>
<dbReference type="GO" id="GO:0043571">
    <property type="term" value="P:maintenance of CRISPR repeat elements"/>
    <property type="evidence" value="ECO:0007669"/>
    <property type="project" value="InterPro"/>
</dbReference>